<gene>
    <name evidence="6" type="ORF">LCGC14_1507610</name>
</gene>
<dbReference type="NCBIfam" id="TIGR03632">
    <property type="entry name" value="uS11_bact"/>
    <property type="match status" value="1"/>
</dbReference>
<dbReference type="NCBIfam" id="NF003698">
    <property type="entry name" value="PRK05309.1"/>
    <property type="match status" value="1"/>
</dbReference>
<sequence length="142" mass="15226">MAKQKQKPKQKQVEKPVVKKVRKKHQRTIPMGIAHVKATFNNTMVTITDPAGNVIAWSTAGKCKFLGSKKSSAFAGTVAAQNAGKDAAALGMKECEVNLNGPGAGRESAVRGLQSAGLTITIIKDKTPVPHNGCRPRKRRRV</sequence>
<proteinExistence type="inferred from homology"/>
<accession>A0A0F9J2Q3</accession>
<keyword evidence="3" id="KW-0694">RNA-binding</keyword>
<evidence type="ECO:0000256" key="3">
    <source>
        <dbReference type="ARBA" id="ARBA00022884"/>
    </source>
</evidence>
<dbReference type="InterPro" id="IPR019981">
    <property type="entry name" value="Ribosomal_uS11_bac-type"/>
</dbReference>
<dbReference type="PROSITE" id="PS00054">
    <property type="entry name" value="RIBOSOMAL_S11"/>
    <property type="match status" value="1"/>
</dbReference>
<dbReference type="GO" id="GO:0005840">
    <property type="term" value="C:ribosome"/>
    <property type="evidence" value="ECO:0007669"/>
    <property type="project" value="UniProtKB-KW"/>
</dbReference>
<keyword evidence="4" id="KW-0689">Ribosomal protein</keyword>
<dbReference type="GO" id="GO:0019843">
    <property type="term" value="F:rRNA binding"/>
    <property type="evidence" value="ECO:0007669"/>
    <property type="project" value="UniProtKB-KW"/>
</dbReference>
<name>A0A0F9J2Q3_9ZZZZ</name>
<evidence type="ECO:0008006" key="7">
    <source>
        <dbReference type="Google" id="ProtNLM"/>
    </source>
</evidence>
<keyword evidence="5" id="KW-0687">Ribonucleoprotein</keyword>
<dbReference type="PANTHER" id="PTHR11759">
    <property type="entry name" value="40S RIBOSOMAL PROTEIN S14/30S RIBOSOMAL PROTEIN S11"/>
    <property type="match status" value="1"/>
</dbReference>
<comment type="similarity">
    <text evidence="1">Belongs to the universal ribosomal protein uS11 family.</text>
</comment>
<comment type="caution">
    <text evidence="6">The sequence shown here is derived from an EMBL/GenBank/DDBJ whole genome shotgun (WGS) entry which is preliminary data.</text>
</comment>
<dbReference type="EMBL" id="LAZR01011025">
    <property type="protein sequence ID" value="KKM63823.1"/>
    <property type="molecule type" value="Genomic_DNA"/>
</dbReference>
<dbReference type="GO" id="GO:1990904">
    <property type="term" value="C:ribonucleoprotein complex"/>
    <property type="evidence" value="ECO:0007669"/>
    <property type="project" value="UniProtKB-KW"/>
</dbReference>
<dbReference type="Gene3D" id="3.30.420.80">
    <property type="entry name" value="Ribosomal protein S11"/>
    <property type="match status" value="1"/>
</dbReference>
<evidence type="ECO:0000256" key="5">
    <source>
        <dbReference type="ARBA" id="ARBA00023274"/>
    </source>
</evidence>
<evidence type="ECO:0000256" key="1">
    <source>
        <dbReference type="ARBA" id="ARBA00006194"/>
    </source>
</evidence>
<dbReference type="Pfam" id="PF00411">
    <property type="entry name" value="Ribosomal_S11"/>
    <property type="match status" value="1"/>
</dbReference>
<evidence type="ECO:0000256" key="4">
    <source>
        <dbReference type="ARBA" id="ARBA00022980"/>
    </source>
</evidence>
<keyword evidence="2" id="KW-0699">rRNA-binding</keyword>
<dbReference type="PIRSF" id="PIRSF002131">
    <property type="entry name" value="Ribosomal_S11"/>
    <property type="match status" value="1"/>
</dbReference>
<dbReference type="GO" id="GO:0003735">
    <property type="term" value="F:structural constituent of ribosome"/>
    <property type="evidence" value="ECO:0007669"/>
    <property type="project" value="InterPro"/>
</dbReference>
<protein>
    <recommendedName>
        <fullName evidence="7">30S ribosomal protein S11</fullName>
    </recommendedName>
</protein>
<reference evidence="6" key="1">
    <citation type="journal article" date="2015" name="Nature">
        <title>Complex archaea that bridge the gap between prokaryotes and eukaryotes.</title>
        <authorList>
            <person name="Spang A."/>
            <person name="Saw J.H."/>
            <person name="Jorgensen S.L."/>
            <person name="Zaremba-Niedzwiedzka K."/>
            <person name="Martijn J."/>
            <person name="Lind A.E."/>
            <person name="van Eijk R."/>
            <person name="Schleper C."/>
            <person name="Guy L."/>
            <person name="Ettema T.J."/>
        </authorList>
    </citation>
    <scope>NUCLEOTIDE SEQUENCE</scope>
</reference>
<evidence type="ECO:0000256" key="2">
    <source>
        <dbReference type="ARBA" id="ARBA00022730"/>
    </source>
</evidence>
<dbReference type="InterPro" id="IPR001971">
    <property type="entry name" value="Ribosomal_uS11"/>
</dbReference>
<dbReference type="InterPro" id="IPR018102">
    <property type="entry name" value="Ribosomal_uS11_CS"/>
</dbReference>
<organism evidence="6">
    <name type="scientific">marine sediment metagenome</name>
    <dbReference type="NCBI Taxonomy" id="412755"/>
    <lineage>
        <taxon>unclassified sequences</taxon>
        <taxon>metagenomes</taxon>
        <taxon>ecological metagenomes</taxon>
    </lineage>
</organism>
<dbReference type="AlphaFoldDB" id="A0A0F9J2Q3"/>
<dbReference type="InterPro" id="IPR036967">
    <property type="entry name" value="Ribosomal_uS11_sf"/>
</dbReference>
<evidence type="ECO:0000313" key="6">
    <source>
        <dbReference type="EMBL" id="KKM63823.1"/>
    </source>
</evidence>
<dbReference type="HAMAP" id="MF_01310">
    <property type="entry name" value="Ribosomal_uS11"/>
    <property type="match status" value="1"/>
</dbReference>
<dbReference type="GO" id="GO:0006412">
    <property type="term" value="P:translation"/>
    <property type="evidence" value="ECO:0007669"/>
    <property type="project" value="InterPro"/>
</dbReference>
<dbReference type="SUPFAM" id="SSF53137">
    <property type="entry name" value="Translational machinery components"/>
    <property type="match status" value="1"/>
</dbReference>